<feature type="signal peptide" evidence="1">
    <location>
        <begin position="1"/>
        <end position="29"/>
    </location>
</feature>
<reference evidence="2 3" key="1">
    <citation type="submission" date="2017-08" db="EMBL/GenBank/DDBJ databases">
        <title>Acidophilic green algal genome provides insights into adaptation to an acidic environment.</title>
        <authorList>
            <person name="Hirooka S."/>
            <person name="Hirose Y."/>
            <person name="Kanesaki Y."/>
            <person name="Higuchi S."/>
            <person name="Fujiwara T."/>
            <person name="Onuma R."/>
            <person name="Era A."/>
            <person name="Ohbayashi R."/>
            <person name="Uzuka A."/>
            <person name="Nozaki H."/>
            <person name="Yoshikawa H."/>
            <person name="Miyagishima S.Y."/>
        </authorList>
    </citation>
    <scope>NUCLEOTIDE SEQUENCE [LARGE SCALE GENOMIC DNA]</scope>
    <source>
        <strain evidence="2 3">NIES-2499</strain>
    </source>
</reference>
<comment type="caution">
    <text evidence="2">The sequence shown here is derived from an EMBL/GenBank/DDBJ whole genome shotgun (WGS) entry which is preliminary data.</text>
</comment>
<dbReference type="AlphaFoldDB" id="A0A250XSQ6"/>
<dbReference type="EMBL" id="BEGY01000230">
    <property type="protein sequence ID" value="GAX86121.1"/>
    <property type="molecule type" value="Genomic_DNA"/>
</dbReference>
<evidence type="ECO:0000256" key="1">
    <source>
        <dbReference type="SAM" id="SignalP"/>
    </source>
</evidence>
<organism evidence="2 3">
    <name type="scientific">Chlamydomonas eustigma</name>
    <dbReference type="NCBI Taxonomy" id="1157962"/>
    <lineage>
        <taxon>Eukaryota</taxon>
        <taxon>Viridiplantae</taxon>
        <taxon>Chlorophyta</taxon>
        <taxon>core chlorophytes</taxon>
        <taxon>Chlorophyceae</taxon>
        <taxon>CS clade</taxon>
        <taxon>Chlamydomonadales</taxon>
        <taxon>Chlamydomonadaceae</taxon>
        <taxon>Chlamydomonas</taxon>
    </lineage>
</organism>
<accession>A0A250XSQ6</accession>
<gene>
    <name evidence="2" type="ORF">CEUSTIGMA_g13534.t1</name>
</gene>
<feature type="chain" id="PRO_5012400099" evidence="1">
    <location>
        <begin position="30"/>
        <end position="152"/>
    </location>
</feature>
<keyword evidence="3" id="KW-1185">Reference proteome</keyword>
<dbReference type="Proteomes" id="UP000232323">
    <property type="component" value="Unassembled WGS sequence"/>
</dbReference>
<proteinExistence type="predicted"/>
<evidence type="ECO:0000313" key="3">
    <source>
        <dbReference type="Proteomes" id="UP000232323"/>
    </source>
</evidence>
<keyword evidence="1" id="KW-0732">Signal</keyword>
<sequence>MKMGYMVPLPVTFIYVSALLIGMLHTAEAKNQMGMSSTANMTNRTAPCNSPGFYHLSCYKGVDAAAALAAKTQCLAVWETTNTSCQYGIDASGSHSYRCDVYVVYHFSTQACHNSYQDHEKTNNACTQYDTAKLGANVHRLKPDVKANYQCS</sequence>
<protein>
    <submittedName>
        <fullName evidence="2">Uncharacterized protein</fullName>
    </submittedName>
</protein>
<dbReference type="OrthoDB" id="557875at2759"/>
<name>A0A250XSQ6_9CHLO</name>
<evidence type="ECO:0000313" key="2">
    <source>
        <dbReference type="EMBL" id="GAX86121.1"/>
    </source>
</evidence>